<evidence type="ECO:0000313" key="8">
    <source>
        <dbReference type="Proteomes" id="UP000272003"/>
    </source>
</evidence>
<keyword evidence="4" id="KW-0418">Kinase</keyword>
<dbReference type="PANTHER" id="PTHR23117">
    <property type="entry name" value="GUANYLATE KINASE-RELATED"/>
    <property type="match status" value="1"/>
</dbReference>
<dbReference type="SUPFAM" id="SSF52540">
    <property type="entry name" value="P-loop containing nucleoside triphosphate hydrolases"/>
    <property type="match status" value="1"/>
</dbReference>
<comment type="function">
    <text evidence="1">Essential for recycling GMP and indirectly, cGMP.</text>
</comment>
<dbReference type="SMART" id="SM00072">
    <property type="entry name" value="GuKc"/>
    <property type="match status" value="1"/>
</dbReference>
<keyword evidence="7" id="KW-0547">Nucleotide-binding</keyword>
<reference evidence="7 8" key="1">
    <citation type="submission" date="2018-09" db="EMBL/GenBank/DDBJ databases">
        <title>Genome sequencing of strain BHWM-4.</title>
        <authorList>
            <person name="Heo J."/>
            <person name="Kim S.-J."/>
            <person name="Kwon S.-W."/>
        </authorList>
    </citation>
    <scope>NUCLEOTIDE SEQUENCE [LARGE SCALE GENOMIC DNA]</scope>
    <source>
        <strain evidence="7 8">BHWM-4</strain>
    </source>
</reference>
<evidence type="ECO:0000313" key="7">
    <source>
        <dbReference type="EMBL" id="AYF92295.1"/>
    </source>
</evidence>
<dbReference type="OrthoDB" id="1033810at2"/>
<dbReference type="GO" id="GO:0005524">
    <property type="term" value="F:ATP binding"/>
    <property type="evidence" value="ECO:0007669"/>
    <property type="project" value="UniProtKB-KW"/>
</dbReference>
<comment type="similarity">
    <text evidence="2">Belongs to the guanylate kinase family.</text>
</comment>
<dbReference type="Gene3D" id="3.40.50.300">
    <property type="entry name" value="P-loop containing nucleotide triphosphate hydrolases"/>
    <property type="match status" value="1"/>
</dbReference>
<proteinExistence type="inferred from homology"/>
<keyword evidence="3" id="KW-0808">Transferase</keyword>
<evidence type="ECO:0000256" key="4">
    <source>
        <dbReference type="ARBA" id="ARBA00022777"/>
    </source>
</evidence>
<dbReference type="EMBL" id="CP032626">
    <property type="protein sequence ID" value="AYF92295.1"/>
    <property type="molecule type" value="Genomic_DNA"/>
</dbReference>
<dbReference type="GO" id="GO:0005829">
    <property type="term" value="C:cytosol"/>
    <property type="evidence" value="ECO:0007669"/>
    <property type="project" value="TreeGrafter"/>
</dbReference>
<dbReference type="GO" id="GO:0004385">
    <property type="term" value="F:GMP kinase activity"/>
    <property type="evidence" value="ECO:0007669"/>
    <property type="project" value="UniProtKB-EC"/>
</dbReference>
<sequence length="183" mass="21105">MADKKLIVITGATGSGKTSIRDYLVEKYHAGKIITHTTRKPRGKEQNNVDYYFETDESFAKLHLLEHVKYVTAQYGSSMEGINKAFENHDVAVIVLDTKGAITYARKLKDQAEIWFIKVDDPDTLRQRMQKRGDESQRIEKRLASDEFMRDMHLPDELKNVATVIDNNDWQVAQKQVDNLMTK</sequence>
<dbReference type="InterPro" id="IPR027417">
    <property type="entry name" value="P-loop_NTPase"/>
</dbReference>
<evidence type="ECO:0000256" key="2">
    <source>
        <dbReference type="ARBA" id="ARBA00005790"/>
    </source>
</evidence>
<accession>A0A387ASU7</accession>
<evidence type="ECO:0000259" key="6">
    <source>
        <dbReference type="PROSITE" id="PS50052"/>
    </source>
</evidence>
<comment type="catalytic activity">
    <reaction evidence="5">
        <text>GMP + ATP = GDP + ADP</text>
        <dbReference type="Rhea" id="RHEA:20780"/>
        <dbReference type="ChEBI" id="CHEBI:30616"/>
        <dbReference type="ChEBI" id="CHEBI:58115"/>
        <dbReference type="ChEBI" id="CHEBI:58189"/>
        <dbReference type="ChEBI" id="CHEBI:456216"/>
        <dbReference type="EC" id="2.7.4.8"/>
    </reaction>
</comment>
<name>A0A387ASU7_9LACO</name>
<dbReference type="PANTHER" id="PTHR23117:SF13">
    <property type="entry name" value="GUANYLATE KINASE"/>
    <property type="match status" value="1"/>
</dbReference>
<dbReference type="KEGG" id="abom:D7I45_01710"/>
<keyword evidence="7" id="KW-0067">ATP-binding</keyword>
<dbReference type="AlphaFoldDB" id="A0A387ASU7"/>
<dbReference type="Proteomes" id="UP000272003">
    <property type="component" value="Chromosome"/>
</dbReference>
<dbReference type="InterPro" id="IPR008144">
    <property type="entry name" value="Guanylate_kin-like_dom"/>
</dbReference>
<evidence type="ECO:0000256" key="1">
    <source>
        <dbReference type="ARBA" id="ARBA00003531"/>
    </source>
</evidence>
<dbReference type="RefSeq" id="WP_120784069.1">
    <property type="nucleotide sequence ID" value="NZ_CP032626.1"/>
</dbReference>
<dbReference type="Pfam" id="PF00625">
    <property type="entry name" value="Guanylate_kin"/>
    <property type="match status" value="1"/>
</dbReference>
<feature type="domain" description="Guanylate kinase-like" evidence="6">
    <location>
        <begin position="4"/>
        <end position="182"/>
    </location>
</feature>
<protein>
    <submittedName>
        <fullName evidence="7">ATP-binding cassette domain-containing protein</fullName>
    </submittedName>
</protein>
<evidence type="ECO:0000256" key="3">
    <source>
        <dbReference type="ARBA" id="ARBA00022679"/>
    </source>
</evidence>
<dbReference type="InterPro" id="IPR008145">
    <property type="entry name" value="GK/Ca_channel_bsu"/>
</dbReference>
<keyword evidence="8" id="KW-1185">Reference proteome</keyword>
<organism evidence="7 8">
    <name type="scientific">Apilactobacillus bombintestini</name>
    <dbReference type="NCBI Taxonomy" id="2419772"/>
    <lineage>
        <taxon>Bacteria</taxon>
        <taxon>Bacillati</taxon>
        <taxon>Bacillota</taxon>
        <taxon>Bacilli</taxon>
        <taxon>Lactobacillales</taxon>
        <taxon>Lactobacillaceae</taxon>
        <taxon>Apilactobacillus</taxon>
    </lineage>
</organism>
<evidence type="ECO:0000256" key="5">
    <source>
        <dbReference type="ARBA" id="ARBA00048594"/>
    </source>
</evidence>
<gene>
    <name evidence="7" type="ORF">D7I45_01710</name>
</gene>
<dbReference type="PROSITE" id="PS50052">
    <property type="entry name" value="GUANYLATE_KINASE_2"/>
    <property type="match status" value="1"/>
</dbReference>